<accession>A0ABN0NYG4</accession>
<keyword evidence="2" id="KW-1185">Reference proteome</keyword>
<sequence length="159" mass="18510">MKKFLTCISIIILLGSIIGCENTKKTHPVSLRESSEKKLQIEINREKAASLQLAEIDSDYEYVSFFYQNICFDFDLINKVDKEQLREACKIIYDSLKEKYKVQFIIKNYINEADLYFSFGQFEEDNKALLITSNFDVKKNALIEKNGDFTDSWAICTIL</sequence>
<evidence type="ECO:0008006" key="3">
    <source>
        <dbReference type="Google" id="ProtNLM"/>
    </source>
</evidence>
<comment type="caution">
    <text evidence="1">The sequence shown here is derived from an EMBL/GenBank/DDBJ whole genome shotgun (WGS) entry which is preliminary data.</text>
</comment>
<evidence type="ECO:0000313" key="1">
    <source>
        <dbReference type="EMBL" id="ERJ93056.1"/>
    </source>
</evidence>
<dbReference type="PROSITE" id="PS51257">
    <property type="entry name" value="PROKAR_LIPOPROTEIN"/>
    <property type="match status" value="1"/>
</dbReference>
<proteinExistence type="predicted"/>
<organism evidence="1 2">
    <name type="scientific">Treponema lecithinolyticum ATCC 700332</name>
    <dbReference type="NCBI Taxonomy" id="1321815"/>
    <lineage>
        <taxon>Bacteria</taxon>
        <taxon>Pseudomonadati</taxon>
        <taxon>Spirochaetota</taxon>
        <taxon>Spirochaetia</taxon>
        <taxon>Spirochaetales</taxon>
        <taxon>Treponemataceae</taxon>
        <taxon>Treponema</taxon>
    </lineage>
</organism>
<reference evidence="1 2" key="1">
    <citation type="submission" date="2013-08" db="EMBL/GenBank/DDBJ databases">
        <authorList>
            <person name="Weinstock G."/>
            <person name="Sodergren E."/>
            <person name="Wylie T."/>
            <person name="Fulton L."/>
            <person name="Fulton R."/>
            <person name="Fronick C."/>
            <person name="O'Laughlin M."/>
            <person name="Godfrey J."/>
            <person name="Miner T."/>
            <person name="Herter B."/>
            <person name="Appelbaum E."/>
            <person name="Cordes M."/>
            <person name="Lek S."/>
            <person name="Wollam A."/>
            <person name="Pepin K.H."/>
            <person name="Palsikar V.B."/>
            <person name="Mitreva M."/>
            <person name="Wilson R.K."/>
        </authorList>
    </citation>
    <scope>NUCLEOTIDE SEQUENCE [LARGE SCALE GENOMIC DNA]</scope>
    <source>
        <strain evidence="1 2">ATCC 700332</strain>
    </source>
</reference>
<gene>
    <name evidence="1" type="ORF">HMPREF9193_01278</name>
</gene>
<dbReference type="RefSeq" id="WP_021687487.1">
    <property type="nucleotide sequence ID" value="NZ_KI260567.1"/>
</dbReference>
<dbReference type="EMBL" id="AWVH01000031">
    <property type="protein sequence ID" value="ERJ93056.1"/>
    <property type="molecule type" value="Genomic_DNA"/>
</dbReference>
<name>A0ABN0NYG4_TRELE</name>
<evidence type="ECO:0000313" key="2">
    <source>
        <dbReference type="Proteomes" id="UP000016649"/>
    </source>
</evidence>
<protein>
    <recommendedName>
        <fullName evidence="3">Lipoprotein</fullName>
    </recommendedName>
</protein>
<dbReference type="Proteomes" id="UP000016649">
    <property type="component" value="Unassembled WGS sequence"/>
</dbReference>